<proteinExistence type="predicted"/>
<keyword evidence="2" id="KW-1185">Reference proteome</keyword>
<protein>
    <submittedName>
        <fullName evidence="1">(+)-neomenthol dehydrogenase-like</fullName>
    </submittedName>
</protein>
<accession>A0A5B6VSI3</accession>
<dbReference type="EMBL" id="SMMG02000005">
    <property type="protein sequence ID" value="KAA3472379.1"/>
    <property type="molecule type" value="Genomic_DNA"/>
</dbReference>
<reference evidence="2" key="1">
    <citation type="journal article" date="2019" name="Plant Biotechnol. J.">
        <title>Genome sequencing of the Australian wild diploid species Gossypium australe highlights disease resistance and delayed gland morphogenesis.</title>
        <authorList>
            <person name="Cai Y."/>
            <person name="Cai X."/>
            <person name="Wang Q."/>
            <person name="Wang P."/>
            <person name="Zhang Y."/>
            <person name="Cai C."/>
            <person name="Xu Y."/>
            <person name="Wang K."/>
            <person name="Zhou Z."/>
            <person name="Wang C."/>
            <person name="Geng S."/>
            <person name="Li B."/>
            <person name="Dong Q."/>
            <person name="Hou Y."/>
            <person name="Wang H."/>
            <person name="Ai P."/>
            <person name="Liu Z."/>
            <person name="Yi F."/>
            <person name="Sun M."/>
            <person name="An G."/>
            <person name="Cheng J."/>
            <person name="Zhang Y."/>
            <person name="Shi Q."/>
            <person name="Xie Y."/>
            <person name="Shi X."/>
            <person name="Chang Y."/>
            <person name="Huang F."/>
            <person name="Chen Y."/>
            <person name="Hong S."/>
            <person name="Mi L."/>
            <person name="Sun Q."/>
            <person name="Zhang L."/>
            <person name="Zhou B."/>
            <person name="Peng R."/>
            <person name="Zhang X."/>
            <person name="Liu F."/>
        </authorList>
    </citation>
    <scope>NUCLEOTIDE SEQUENCE [LARGE SCALE GENOMIC DNA]</scope>
    <source>
        <strain evidence="2">cv. PA1801</strain>
    </source>
</reference>
<dbReference type="OrthoDB" id="1001947at2759"/>
<sequence length="95" mass="10938">MQSLMIPKGCIDGHPKMFIVGCNSISQPRAWGGLGFRHLEDQNHSFLMKIGFSLVSKSNALWVRVLRAKYSWKDQFPYSISRNQCSHLWRALSKI</sequence>
<name>A0A5B6VSI3_9ROSI</name>
<comment type="caution">
    <text evidence="1">The sequence shown here is derived from an EMBL/GenBank/DDBJ whole genome shotgun (WGS) entry which is preliminary data.</text>
</comment>
<gene>
    <name evidence="1" type="ORF">EPI10_022862</name>
</gene>
<organism evidence="1 2">
    <name type="scientific">Gossypium australe</name>
    <dbReference type="NCBI Taxonomy" id="47621"/>
    <lineage>
        <taxon>Eukaryota</taxon>
        <taxon>Viridiplantae</taxon>
        <taxon>Streptophyta</taxon>
        <taxon>Embryophyta</taxon>
        <taxon>Tracheophyta</taxon>
        <taxon>Spermatophyta</taxon>
        <taxon>Magnoliopsida</taxon>
        <taxon>eudicotyledons</taxon>
        <taxon>Gunneridae</taxon>
        <taxon>Pentapetalae</taxon>
        <taxon>rosids</taxon>
        <taxon>malvids</taxon>
        <taxon>Malvales</taxon>
        <taxon>Malvaceae</taxon>
        <taxon>Malvoideae</taxon>
        <taxon>Gossypium</taxon>
    </lineage>
</organism>
<dbReference type="Proteomes" id="UP000325315">
    <property type="component" value="Unassembled WGS sequence"/>
</dbReference>
<dbReference type="AlphaFoldDB" id="A0A5B6VSI3"/>
<evidence type="ECO:0000313" key="2">
    <source>
        <dbReference type="Proteomes" id="UP000325315"/>
    </source>
</evidence>
<evidence type="ECO:0000313" key="1">
    <source>
        <dbReference type="EMBL" id="KAA3472379.1"/>
    </source>
</evidence>